<evidence type="ECO:0000313" key="2">
    <source>
        <dbReference type="Proteomes" id="UP001604336"/>
    </source>
</evidence>
<evidence type="ECO:0000313" key="1">
    <source>
        <dbReference type="EMBL" id="KAL2481034.1"/>
    </source>
</evidence>
<gene>
    <name evidence="1" type="ORF">Adt_34000</name>
</gene>
<protein>
    <submittedName>
        <fullName evidence="1">Uncharacterized protein</fullName>
    </submittedName>
</protein>
<keyword evidence="2" id="KW-1185">Reference proteome</keyword>
<name>A0ABD1QYV4_9LAMI</name>
<dbReference type="EMBL" id="JBFOLK010000010">
    <property type="protein sequence ID" value="KAL2481034.1"/>
    <property type="molecule type" value="Genomic_DNA"/>
</dbReference>
<organism evidence="1 2">
    <name type="scientific">Abeliophyllum distichum</name>
    <dbReference type="NCBI Taxonomy" id="126358"/>
    <lineage>
        <taxon>Eukaryota</taxon>
        <taxon>Viridiplantae</taxon>
        <taxon>Streptophyta</taxon>
        <taxon>Embryophyta</taxon>
        <taxon>Tracheophyta</taxon>
        <taxon>Spermatophyta</taxon>
        <taxon>Magnoliopsida</taxon>
        <taxon>eudicotyledons</taxon>
        <taxon>Gunneridae</taxon>
        <taxon>Pentapetalae</taxon>
        <taxon>asterids</taxon>
        <taxon>lamiids</taxon>
        <taxon>Lamiales</taxon>
        <taxon>Oleaceae</taxon>
        <taxon>Forsythieae</taxon>
        <taxon>Abeliophyllum</taxon>
    </lineage>
</organism>
<comment type="caution">
    <text evidence="1">The sequence shown here is derived from an EMBL/GenBank/DDBJ whole genome shotgun (WGS) entry which is preliminary data.</text>
</comment>
<reference evidence="2" key="1">
    <citation type="submission" date="2024-07" db="EMBL/GenBank/DDBJ databases">
        <title>Two chromosome-level genome assemblies of Korean endemic species Abeliophyllum distichum and Forsythia ovata (Oleaceae).</title>
        <authorList>
            <person name="Jang H."/>
        </authorList>
    </citation>
    <scope>NUCLEOTIDE SEQUENCE [LARGE SCALE GENOMIC DNA]</scope>
</reference>
<proteinExistence type="predicted"/>
<accession>A0ABD1QYV4</accession>
<dbReference type="Proteomes" id="UP001604336">
    <property type="component" value="Unassembled WGS sequence"/>
</dbReference>
<sequence length="114" mass="13097">MKFSTPGEVAKIRSNQTEARTCYMNTLRKAAKREEHTPVVMTIHSEPMDVDLEKMNKEMVLDKGLDPQIIGLDYLASPTEKLEAFWVNPSDSTQMLQVGQRLKDKIKEDLKQFL</sequence>
<dbReference type="AlphaFoldDB" id="A0ABD1QYV4"/>